<dbReference type="EMBL" id="FYEK01000027">
    <property type="protein sequence ID" value="SNB64068.1"/>
    <property type="molecule type" value="Genomic_DNA"/>
</dbReference>
<evidence type="ECO:0000256" key="1">
    <source>
        <dbReference type="SAM" id="MobiDB-lite"/>
    </source>
</evidence>
<keyword evidence="2" id="KW-0732">Signal</keyword>
<proteinExistence type="predicted"/>
<protein>
    <submittedName>
        <fullName evidence="3">Uncharacterized protein</fullName>
    </submittedName>
</protein>
<feature type="signal peptide" evidence="2">
    <location>
        <begin position="1"/>
        <end position="18"/>
    </location>
</feature>
<dbReference type="PROSITE" id="PS51257">
    <property type="entry name" value="PROKAR_LIPOPROTEIN"/>
    <property type="match status" value="1"/>
</dbReference>
<feature type="compositionally biased region" description="Pro residues" evidence="1">
    <location>
        <begin position="37"/>
        <end position="57"/>
    </location>
</feature>
<dbReference type="RefSeq" id="WP_088571022.1">
    <property type="nucleotide sequence ID" value="NZ_FYEK01000027.1"/>
</dbReference>
<feature type="chain" id="PRO_5012894422" evidence="2">
    <location>
        <begin position="19"/>
        <end position="184"/>
    </location>
</feature>
<reference evidence="4" key="1">
    <citation type="submission" date="2017-06" db="EMBL/GenBank/DDBJ databases">
        <authorList>
            <person name="Varghese N."/>
            <person name="Submissions S."/>
        </authorList>
    </citation>
    <scope>NUCLEOTIDE SEQUENCE [LARGE SCALE GENOMIC DNA]</scope>
    <source>
        <strain evidence="4">JAD2</strain>
    </source>
</reference>
<evidence type="ECO:0000256" key="2">
    <source>
        <dbReference type="SAM" id="SignalP"/>
    </source>
</evidence>
<evidence type="ECO:0000313" key="4">
    <source>
        <dbReference type="Proteomes" id="UP000197025"/>
    </source>
</evidence>
<dbReference type="Proteomes" id="UP000197025">
    <property type="component" value="Unassembled WGS sequence"/>
</dbReference>
<accession>A0A212QWZ4</accession>
<organism evidence="3 4">
    <name type="scientific">Thermoflexus hugenholtzii JAD2</name>
    <dbReference type="NCBI Taxonomy" id="877466"/>
    <lineage>
        <taxon>Bacteria</taxon>
        <taxon>Bacillati</taxon>
        <taxon>Chloroflexota</taxon>
        <taxon>Thermoflexia</taxon>
        <taxon>Thermoflexales</taxon>
        <taxon>Thermoflexaceae</taxon>
        <taxon>Thermoflexus</taxon>
    </lineage>
</organism>
<dbReference type="AlphaFoldDB" id="A0A212QWZ4"/>
<sequence>MGKWRIGLLLLSAALAVACQQPIPTPPRIEEEAGPRAPAPATPTTAPSPTPSLIPTPTPMAALGTSCAAPPIPGPSAPFTSRAAEGCFHLHLNAGEEWTHDGYEIAAMIGYTERPACAGFGLALSWKVTAGNGEGIVWTVNTQGVERMWKGPQGNVFAGCSYITLRNNGAGPVDIDVRVVVDVP</sequence>
<gene>
    <name evidence="3" type="ORF">SAMN02746019_00007710</name>
</gene>
<evidence type="ECO:0000313" key="3">
    <source>
        <dbReference type="EMBL" id="SNB64068.1"/>
    </source>
</evidence>
<keyword evidence="4" id="KW-1185">Reference proteome</keyword>
<name>A0A212QWZ4_9CHLR</name>
<dbReference type="InParanoid" id="A0A212QWZ4"/>
<feature type="region of interest" description="Disordered" evidence="1">
    <location>
        <begin position="25"/>
        <end position="57"/>
    </location>
</feature>